<dbReference type="SMART" id="SM00787">
    <property type="entry name" value="Spc7"/>
    <property type="match status" value="1"/>
</dbReference>
<accession>A0A166AWE7</accession>
<sequence>MTGIRFMDEIVAPRRQSMAHPARPSSDTEADLAAYVVAMAIDVPQLELYTYVARDLEAWIVRSRDIFAEAEVEAARDMPELFREFVGAPEDGQAELLHQLKLIKANTQASARGEWYDWKLQWVEQLFGKADKAFADLTADAEALEKINGQGQMLLPQLREEYEQVMRELEAEQACVAEIESCDQKYLSELKAEIAVQDAQLEAFQGEVDDGNAKLGRLQEKLDELASEKQEATAAIERAERLIHIQKNSTNADVFRLKDELESLQNLHLWHAVKIQSDLLELIYASTYRVSIPCMKFVPDVEGVEIRRLEKTSSKIKDAFPGLTDLMLRMAKQALLQDKGILTTRQIVQRLSDYWSSCTQLRGQLRLLAVKYPVDITILPPNNGVSGFKATATVMVRNLKAKAVVSFVLDFATFASWPMSLHATGCEVEVIYGPIQKDPIRNAVMGRLQQATPTENHACLLDACLEALDSCSLL</sequence>
<reference evidence="3 4" key="1">
    <citation type="journal article" date="2016" name="Mol. Biol. Evol.">
        <title>Comparative Genomics of Early-Diverging Mushroom-Forming Fungi Provides Insights into the Origins of Lignocellulose Decay Capabilities.</title>
        <authorList>
            <person name="Nagy L.G."/>
            <person name="Riley R."/>
            <person name="Tritt A."/>
            <person name="Adam C."/>
            <person name="Daum C."/>
            <person name="Floudas D."/>
            <person name="Sun H."/>
            <person name="Yadav J.S."/>
            <person name="Pangilinan J."/>
            <person name="Larsson K.H."/>
            <person name="Matsuura K."/>
            <person name="Barry K."/>
            <person name="Labutti K."/>
            <person name="Kuo R."/>
            <person name="Ohm R.A."/>
            <person name="Bhattacharya S.S."/>
            <person name="Shirouzu T."/>
            <person name="Yoshinaga Y."/>
            <person name="Martin F.M."/>
            <person name="Grigoriev I.V."/>
            <person name="Hibbett D.S."/>
        </authorList>
    </citation>
    <scope>NUCLEOTIDE SEQUENCE [LARGE SCALE GENOMIC DNA]</scope>
    <source>
        <strain evidence="3 4">CBS 109695</strain>
    </source>
</reference>
<dbReference type="AlphaFoldDB" id="A0A166AWE7"/>
<gene>
    <name evidence="3" type="ORF">FIBSPDRAFT_755571</name>
</gene>
<dbReference type="EMBL" id="KV417653">
    <property type="protein sequence ID" value="KZP12027.1"/>
    <property type="molecule type" value="Genomic_DNA"/>
</dbReference>
<evidence type="ECO:0000313" key="4">
    <source>
        <dbReference type="Proteomes" id="UP000076532"/>
    </source>
</evidence>
<dbReference type="GO" id="GO:0007094">
    <property type="term" value="P:mitotic spindle assembly checkpoint signaling"/>
    <property type="evidence" value="ECO:0007669"/>
    <property type="project" value="TreeGrafter"/>
</dbReference>
<feature type="domain" description="Spc7 kinetochore protein" evidence="2">
    <location>
        <begin position="1"/>
        <end position="293"/>
    </location>
</feature>
<dbReference type="OrthoDB" id="5592879at2759"/>
<dbReference type="PANTHER" id="PTHR28260">
    <property type="entry name" value="SPINDLE POLE BODY COMPONENT SPC105"/>
    <property type="match status" value="1"/>
</dbReference>
<name>A0A166AWE7_9AGAM</name>
<dbReference type="GO" id="GO:1990758">
    <property type="term" value="P:mitotic sister chromatid biorientation"/>
    <property type="evidence" value="ECO:0007669"/>
    <property type="project" value="TreeGrafter"/>
</dbReference>
<dbReference type="STRING" id="436010.A0A166AWE7"/>
<organism evidence="3 4">
    <name type="scientific">Athelia psychrophila</name>
    <dbReference type="NCBI Taxonomy" id="1759441"/>
    <lineage>
        <taxon>Eukaryota</taxon>
        <taxon>Fungi</taxon>
        <taxon>Dikarya</taxon>
        <taxon>Basidiomycota</taxon>
        <taxon>Agaricomycotina</taxon>
        <taxon>Agaricomycetes</taxon>
        <taxon>Agaricomycetidae</taxon>
        <taxon>Atheliales</taxon>
        <taxon>Atheliaceae</taxon>
        <taxon>Athelia</taxon>
    </lineage>
</organism>
<dbReference type="InterPro" id="IPR033338">
    <property type="entry name" value="Spc105/Spc7"/>
</dbReference>
<dbReference type="InterPro" id="IPR013253">
    <property type="entry name" value="Spc7_domain"/>
</dbReference>
<dbReference type="Pfam" id="PF08317">
    <property type="entry name" value="Spc7"/>
    <property type="match status" value="1"/>
</dbReference>
<evidence type="ECO:0000259" key="2">
    <source>
        <dbReference type="SMART" id="SM00787"/>
    </source>
</evidence>
<evidence type="ECO:0000313" key="3">
    <source>
        <dbReference type="EMBL" id="KZP12027.1"/>
    </source>
</evidence>
<protein>
    <recommendedName>
        <fullName evidence="2">Spc7 kinetochore protein domain-containing protein</fullName>
    </recommendedName>
</protein>
<dbReference type="InterPro" id="IPR040850">
    <property type="entry name" value="Knl1_RWD_C"/>
</dbReference>
<keyword evidence="4" id="KW-1185">Reference proteome</keyword>
<dbReference type="PANTHER" id="PTHR28260:SF1">
    <property type="entry name" value="SPINDLE POLE BODY COMPONENT SPC105"/>
    <property type="match status" value="1"/>
</dbReference>
<dbReference type="Pfam" id="PF18210">
    <property type="entry name" value="Knl1_RWD_C"/>
    <property type="match status" value="1"/>
</dbReference>
<dbReference type="GO" id="GO:0034501">
    <property type="term" value="P:protein localization to kinetochore"/>
    <property type="evidence" value="ECO:0007669"/>
    <property type="project" value="TreeGrafter"/>
</dbReference>
<keyword evidence="1" id="KW-0175">Coiled coil</keyword>
<dbReference type="GO" id="GO:0000776">
    <property type="term" value="C:kinetochore"/>
    <property type="evidence" value="ECO:0007669"/>
    <property type="project" value="TreeGrafter"/>
</dbReference>
<proteinExistence type="predicted"/>
<evidence type="ECO:0000256" key="1">
    <source>
        <dbReference type="SAM" id="Coils"/>
    </source>
</evidence>
<feature type="coiled-coil region" evidence="1">
    <location>
        <begin position="155"/>
        <end position="267"/>
    </location>
</feature>
<dbReference type="Proteomes" id="UP000076532">
    <property type="component" value="Unassembled WGS sequence"/>
</dbReference>